<reference evidence="10 11" key="1">
    <citation type="submission" date="2015-04" db="EMBL/GenBank/DDBJ databases">
        <authorList>
            <person name="Heijne W.H."/>
            <person name="Fedorova N.D."/>
            <person name="Nierman W.C."/>
            <person name="Vollebregt A.W."/>
            <person name="Zhao Z."/>
            <person name="Wu L."/>
            <person name="Kumar M."/>
            <person name="Stam H."/>
            <person name="van den Berg M.A."/>
            <person name="Pel H.J."/>
        </authorList>
    </citation>
    <scope>NUCLEOTIDE SEQUENCE [LARGE SCALE GENOMIC DNA]</scope>
    <source>
        <strain evidence="10 11">CBS 393.64</strain>
    </source>
</reference>
<dbReference type="CDD" id="cd09630">
    <property type="entry name" value="CDH_like_cytochrome"/>
    <property type="match status" value="1"/>
</dbReference>
<gene>
    <name evidence="10" type="ORF">T310_0605</name>
</gene>
<evidence type="ECO:0000256" key="3">
    <source>
        <dbReference type="ARBA" id="ARBA00022692"/>
    </source>
</evidence>
<evidence type="ECO:0000256" key="8">
    <source>
        <dbReference type="SAM" id="SignalP"/>
    </source>
</evidence>
<feature type="chain" id="PRO_5002482166" description="Cytochrome b561 domain-containing protein" evidence="8">
    <location>
        <begin position="23"/>
        <end position="390"/>
    </location>
</feature>
<accession>A0A0F4Z4B2</accession>
<comment type="subcellular location">
    <subcellularLocation>
        <location evidence="1">Membrane</location>
    </subcellularLocation>
</comment>
<keyword evidence="6 7" id="KW-0472">Membrane</keyword>
<organism evidence="10 11">
    <name type="scientific">Rasamsonia emersonii (strain ATCC 16479 / CBS 393.64 / IMI 116815)</name>
    <dbReference type="NCBI Taxonomy" id="1408163"/>
    <lineage>
        <taxon>Eukaryota</taxon>
        <taxon>Fungi</taxon>
        <taxon>Dikarya</taxon>
        <taxon>Ascomycota</taxon>
        <taxon>Pezizomycotina</taxon>
        <taxon>Eurotiomycetes</taxon>
        <taxon>Eurotiomycetidae</taxon>
        <taxon>Eurotiales</taxon>
        <taxon>Trichocomaceae</taxon>
        <taxon>Rasamsonia</taxon>
    </lineage>
</organism>
<dbReference type="PANTHER" id="PTHR47797">
    <property type="entry name" value="DEHYDROGENASE, PUTATIVE (AFU_ORTHOLOGUE AFUA_8G05805)-RELATED"/>
    <property type="match status" value="1"/>
</dbReference>
<protein>
    <recommendedName>
        <fullName evidence="9">Cytochrome b561 domain-containing protein</fullName>
    </recommendedName>
</protein>
<feature type="transmembrane region" description="Helical" evidence="7">
    <location>
        <begin position="286"/>
        <end position="305"/>
    </location>
</feature>
<evidence type="ECO:0000256" key="6">
    <source>
        <dbReference type="ARBA" id="ARBA00023136"/>
    </source>
</evidence>
<name>A0A0F4Z4B2_RASE3</name>
<keyword evidence="5 7" id="KW-1133">Transmembrane helix</keyword>
<dbReference type="Proteomes" id="UP000053958">
    <property type="component" value="Unassembled WGS sequence"/>
</dbReference>
<evidence type="ECO:0000256" key="5">
    <source>
        <dbReference type="ARBA" id="ARBA00022989"/>
    </source>
</evidence>
<dbReference type="RefSeq" id="XP_013331969.1">
    <property type="nucleotide sequence ID" value="XM_013476515.1"/>
</dbReference>
<dbReference type="GeneID" id="25312659"/>
<evidence type="ECO:0000259" key="9">
    <source>
        <dbReference type="PROSITE" id="PS50939"/>
    </source>
</evidence>
<dbReference type="PANTHER" id="PTHR47797:SF1">
    <property type="entry name" value="CYTOCHROME B561 DOMAIN-CONTAINING PROTEIN-RELATED"/>
    <property type="match status" value="1"/>
</dbReference>
<keyword evidence="2" id="KW-0813">Transport</keyword>
<dbReference type="Gene3D" id="1.20.120.1770">
    <property type="match status" value="1"/>
</dbReference>
<evidence type="ECO:0000256" key="7">
    <source>
        <dbReference type="SAM" id="Phobius"/>
    </source>
</evidence>
<dbReference type="STRING" id="1408163.A0A0F4Z4B2"/>
<keyword evidence="3 7" id="KW-0812">Transmembrane</keyword>
<evidence type="ECO:0000256" key="1">
    <source>
        <dbReference type="ARBA" id="ARBA00004370"/>
    </source>
</evidence>
<dbReference type="InterPro" id="IPR006593">
    <property type="entry name" value="Cyt_b561/ferric_Rdtase_TM"/>
</dbReference>
<comment type="caution">
    <text evidence="10">The sequence shown here is derived from an EMBL/GenBank/DDBJ whole genome shotgun (WGS) entry which is preliminary data.</text>
</comment>
<dbReference type="SMART" id="SM00665">
    <property type="entry name" value="B561"/>
    <property type="match status" value="1"/>
</dbReference>
<feature type="transmembrane region" description="Helical" evidence="7">
    <location>
        <begin position="356"/>
        <end position="375"/>
    </location>
</feature>
<keyword evidence="4" id="KW-0249">Electron transport</keyword>
<feature type="transmembrane region" description="Helical" evidence="7">
    <location>
        <begin position="219"/>
        <end position="242"/>
    </location>
</feature>
<dbReference type="SUPFAM" id="SSF49344">
    <property type="entry name" value="CBD9-like"/>
    <property type="match status" value="1"/>
</dbReference>
<dbReference type="AlphaFoldDB" id="A0A0F4Z4B2"/>
<evidence type="ECO:0000256" key="4">
    <source>
        <dbReference type="ARBA" id="ARBA00022982"/>
    </source>
</evidence>
<dbReference type="GO" id="GO:0016020">
    <property type="term" value="C:membrane"/>
    <property type="evidence" value="ECO:0007669"/>
    <property type="project" value="UniProtKB-SubCell"/>
</dbReference>
<dbReference type="OrthoDB" id="19261at2759"/>
<dbReference type="EMBL" id="LASV01000024">
    <property type="protein sequence ID" value="KKA25357.1"/>
    <property type="molecule type" value="Genomic_DNA"/>
</dbReference>
<feature type="signal peptide" evidence="8">
    <location>
        <begin position="1"/>
        <end position="22"/>
    </location>
</feature>
<feature type="domain" description="Cytochrome b561" evidence="9">
    <location>
        <begin position="182"/>
        <end position="382"/>
    </location>
</feature>
<evidence type="ECO:0000313" key="10">
    <source>
        <dbReference type="EMBL" id="KKA25357.1"/>
    </source>
</evidence>
<dbReference type="Gene3D" id="2.60.40.1210">
    <property type="entry name" value="Cellobiose dehydrogenase, cytochrome domain"/>
    <property type="match status" value="1"/>
</dbReference>
<feature type="transmembrane region" description="Helical" evidence="7">
    <location>
        <begin position="325"/>
        <end position="344"/>
    </location>
</feature>
<sequence length="390" mass="41010">MRVSYSSIAAAAVAAFLPSALGQIVQYTPAGVDGISFSVNAPAQTVQSGSGPVYLQIKGPSNLQWLAVAEGSRMLDANMFVIYAASNNNITLSPRLGAGHKEPLFNPAVQVSLLDGSGISNGVMTANIRCDSCLSWAGGSENVKSASAPFIWAVRHGEPLESTDVTEGIHIHDKFGGFTVDFAKATGGNTDNPFSDSSLSASAAKAAAQKSSGHQMRTAHAIILSIVFVLLFPSFALTLHLFPSSKTVPYIHAPLQLFALAAAIVGFGLGIAMVVNSGHVSGYHQIIGIVDIAALVLFQPIMGLLQHLHYRKHGNKSIFAYIHRWLGRFLVILGIINGGLGFKYAGIGKGAPRGAVIAYGVIAGVMGVGYIFLIVHSTLRARRSKDSSEK</sequence>
<proteinExistence type="predicted"/>
<evidence type="ECO:0000256" key="2">
    <source>
        <dbReference type="ARBA" id="ARBA00022448"/>
    </source>
</evidence>
<keyword evidence="8" id="KW-0732">Signal</keyword>
<dbReference type="Pfam" id="PF16010">
    <property type="entry name" value="CDH-cyt"/>
    <property type="match status" value="1"/>
</dbReference>
<dbReference type="InterPro" id="IPR015920">
    <property type="entry name" value="Cellobiose_DH-like_cyt"/>
</dbReference>
<feature type="transmembrane region" description="Helical" evidence="7">
    <location>
        <begin position="254"/>
        <end position="274"/>
    </location>
</feature>
<dbReference type="PROSITE" id="PS50939">
    <property type="entry name" value="CYTOCHROME_B561"/>
    <property type="match status" value="1"/>
</dbReference>
<keyword evidence="11" id="KW-1185">Reference proteome</keyword>
<evidence type="ECO:0000313" key="11">
    <source>
        <dbReference type="Proteomes" id="UP000053958"/>
    </source>
</evidence>
<dbReference type="CDD" id="cd08760">
    <property type="entry name" value="Cyt_b561_FRRS1_like"/>
    <property type="match status" value="1"/>
</dbReference>